<sequence>MYEIQELFLERKVEEIWAKFTAESDSTTLSDKAEFVATLEAKHNSQEKLCRERGIVCEGIGSCASRKRAFMVLKKKAAVEVEEVAKGATEAGHGHGRGRVKRKCETRTLSILISSSSSFYSHSHYPFSTEL</sequence>
<reference evidence="1 2" key="1">
    <citation type="submission" date="2024-01" db="EMBL/GenBank/DDBJ databases">
        <title>The genomes of 5 underutilized Papilionoideae crops provide insights into root nodulation and disease resistanc.</title>
        <authorList>
            <person name="Jiang F."/>
        </authorList>
    </citation>
    <scope>NUCLEOTIDE SEQUENCE [LARGE SCALE GENOMIC DNA]</scope>
    <source>
        <strain evidence="1">DUOXIRENSHENG_FW03</strain>
        <tissue evidence="1">Leaves</tissue>
    </source>
</reference>
<dbReference type="EMBL" id="JAYMYS010000004">
    <property type="protein sequence ID" value="KAK7397152.1"/>
    <property type="molecule type" value="Genomic_DNA"/>
</dbReference>
<protein>
    <submittedName>
        <fullName evidence="1">Uncharacterized protein</fullName>
    </submittedName>
</protein>
<accession>A0AAN9XLE0</accession>
<evidence type="ECO:0000313" key="2">
    <source>
        <dbReference type="Proteomes" id="UP001386955"/>
    </source>
</evidence>
<dbReference type="AlphaFoldDB" id="A0AAN9XLE0"/>
<gene>
    <name evidence="1" type="ORF">VNO78_18319</name>
</gene>
<dbReference type="Proteomes" id="UP001386955">
    <property type="component" value="Unassembled WGS sequence"/>
</dbReference>
<keyword evidence="2" id="KW-1185">Reference proteome</keyword>
<organism evidence="1 2">
    <name type="scientific">Psophocarpus tetragonolobus</name>
    <name type="common">Winged bean</name>
    <name type="synonym">Dolichos tetragonolobus</name>
    <dbReference type="NCBI Taxonomy" id="3891"/>
    <lineage>
        <taxon>Eukaryota</taxon>
        <taxon>Viridiplantae</taxon>
        <taxon>Streptophyta</taxon>
        <taxon>Embryophyta</taxon>
        <taxon>Tracheophyta</taxon>
        <taxon>Spermatophyta</taxon>
        <taxon>Magnoliopsida</taxon>
        <taxon>eudicotyledons</taxon>
        <taxon>Gunneridae</taxon>
        <taxon>Pentapetalae</taxon>
        <taxon>rosids</taxon>
        <taxon>fabids</taxon>
        <taxon>Fabales</taxon>
        <taxon>Fabaceae</taxon>
        <taxon>Papilionoideae</taxon>
        <taxon>50 kb inversion clade</taxon>
        <taxon>NPAAA clade</taxon>
        <taxon>indigoferoid/millettioid clade</taxon>
        <taxon>Phaseoleae</taxon>
        <taxon>Psophocarpus</taxon>
    </lineage>
</organism>
<name>A0AAN9XLE0_PSOTE</name>
<proteinExistence type="predicted"/>
<evidence type="ECO:0000313" key="1">
    <source>
        <dbReference type="EMBL" id="KAK7397152.1"/>
    </source>
</evidence>
<comment type="caution">
    <text evidence="1">The sequence shown here is derived from an EMBL/GenBank/DDBJ whole genome shotgun (WGS) entry which is preliminary data.</text>
</comment>